<proteinExistence type="predicted"/>
<keyword evidence="2" id="KW-1185">Reference proteome</keyword>
<dbReference type="AlphaFoldDB" id="A0A9P7JW99"/>
<reference evidence="1" key="1">
    <citation type="journal article" date="2020" name="New Phytol.">
        <title>Comparative genomics reveals dynamic genome evolution in host specialist ectomycorrhizal fungi.</title>
        <authorList>
            <person name="Lofgren L.A."/>
            <person name="Nguyen N.H."/>
            <person name="Vilgalys R."/>
            <person name="Ruytinx J."/>
            <person name="Liao H.L."/>
            <person name="Branco S."/>
            <person name="Kuo A."/>
            <person name="LaButti K."/>
            <person name="Lipzen A."/>
            <person name="Andreopoulos W."/>
            <person name="Pangilinan J."/>
            <person name="Riley R."/>
            <person name="Hundley H."/>
            <person name="Na H."/>
            <person name="Barry K."/>
            <person name="Grigoriev I.V."/>
            <person name="Stajich J.E."/>
            <person name="Kennedy P.G."/>
        </authorList>
    </citation>
    <scope>NUCLEOTIDE SEQUENCE</scope>
    <source>
        <strain evidence="1">FC423</strain>
    </source>
</reference>
<dbReference type="Proteomes" id="UP000823399">
    <property type="component" value="Unassembled WGS sequence"/>
</dbReference>
<name>A0A9P7JW99_9AGAM</name>
<dbReference type="RefSeq" id="XP_041295076.1">
    <property type="nucleotide sequence ID" value="XM_041431110.1"/>
</dbReference>
<dbReference type="EMBL" id="JABBWM010000016">
    <property type="protein sequence ID" value="KAG2112019.1"/>
    <property type="molecule type" value="Genomic_DNA"/>
</dbReference>
<gene>
    <name evidence="1" type="ORF">F5147DRAFT_572791</name>
</gene>
<evidence type="ECO:0000313" key="1">
    <source>
        <dbReference type="EMBL" id="KAG2112019.1"/>
    </source>
</evidence>
<protein>
    <submittedName>
        <fullName evidence="1">Uncharacterized protein</fullName>
    </submittedName>
</protein>
<dbReference type="OrthoDB" id="2527908at2759"/>
<organism evidence="1 2">
    <name type="scientific">Suillus discolor</name>
    <dbReference type="NCBI Taxonomy" id="1912936"/>
    <lineage>
        <taxon>Eukaryota</taxon>
        <taxon>Fungi</taxon>
        <taxon>Dikarya</taxon>
        <taxon>Basidiomycota</taxon>
        <taxon>Agaricomycotina</taxon>
        <taxon>Agaricomycetes</taxon>
        <taxon>Agaricomycetidae</taxon>
        <taxon>Boletales</taxon>
        <taxon>Suillineae</taxon>
        <taxon>Suillaceae</taxon>
        <taxon>Suillus</taxon>
    </lineage>
</organism>
<accession>A0A9P7JW99</accession>
<comment type="caution">
    <text evidence="1">The sequence shown here is derived from an EMBL/GenBank/DDBJ whole genome shotgun (WGS) entry which is preliminary data.</text>
</comment>
<evidence type="ECO:0000313" key="2">
    <source>
        <dbReference type="Proteomes" id="UP000823399"/>
    </source>
</evidence>
<sequence length="185" mass="19434">MSVFYHFGQEFERVRSLTVCDGLHISLSSFSGNNYNIGRSPYTLLAFEAGGALSATQIHEDGLWQVKHPPGSQLLLALVDSFGNSGGVIPTIFTVASGSPDCLPVLPIIAVTPTITTNVTRVEPCDSWQMSISGGVPPYTIMLASPGAPSLQNIAAPRESSLISFINSDIALRGPTIGASQSSAI</sequence>
<dbReference type="GeneID" id="64693369"/>